<dbReference type="EMBL" id="DS026990">
    <property type="protein sequence ID" value="EAW15246.1"/>
    <property type="molecule type" value="Genomic_DNA"/>
</dbReference>
<dbReference type="GeneID" id="4708853"/>
<reference evidence="1 2" key="1">
    <citation type="journal article" date="2008" name="PLoS Genet.">
        <title>Genomic islands in the pathogenic filamentous fungus Aspergillus fumigatus.</title>
        <authorList>
            <person name="Fedorova N.D."/>
            <person name="Khaldi N."/>
            <person name="Joardar V.S."/>
            <person name="Maiti R."/>
            <person name="Amedeo P."/>
            <person name="Anderson M.J."/>
            <person name="Crabtree J."/>
            <person name="Silva J.C."/>
            <person name="Badger J.H."/>
            <person name="Albarraq A."/>
            <person name="Angiuoli S."/>
            <person name="Bussey H."/>
            <person name="Bowyer P."/>
            <person name="Cotty P.J."/>
            <person name="Dyer P.S."/>
            <person name="Egan A."/>
            <person name="Galens K."/>
            <person name="Fraser-Liggett C.M."/>
            <person name="Haas B.J."/>
            <person name="Inman J.M."/>
            <person name="Kent R."/>
            <person name="Lemieux S."/>
            <person name="Malavazi I."/>
            <person name="Orvis J."/>
            <person name="Roemer T."/>
            <person name="Ronning C.M."/>
            <person name="Sundaram J.P."/>
            <person name="Sutton G."/>
            <person name="Turner G."/>
            <person name="Venter J.C."/>
            <person name="White O.R."/>
            <person name="Whitty B.R."/>
            <person name="Youngman P."/>
            <person name="Wolfe K.H."/>
            <person name="Goldman G.H."/>
            <person name="Wortman J.R."/>
            <person name="Jiang B."/>
            <person name="Denning D.W."/>
            <person name="Nierman W.C."/>
        </authorList>
    </citation>
    <scope>NUCLEOTIDE SEQUENCE [LARGE SCALE GENOMIC DNA]</scope>
    <source>
        <strain evidence="2">ATCC 1007 / CBS 513.65 / DSM 816 / NCTC 3887 / NRRL 1</strain>
    </source>
</reference>
<dbReference type="KEGG" id="act:ACLA_059090"/>
<organism evidence="1 2">
    <name type="scientific">Aspergillus clavatus (strain ATCC 1007 / CBS 513.65 / DSM 816 / NCTC 3887 / NRRL 1 / QM 1276 / 107)</name>
    <dbReference type="NCBI Taxonomy" id="344612"/>
    <lineage>
        <taxon>Eukaryota</taxon>
        <taxon>Fungi</taxon>
        <taxon>Dikarya</taxon>
        <taxon>Ascomycota</taxon>
        <taxon>Pezizomycotina</taxon>
        <taxon>Eurotiomycetes</taxon>
        <taxon>Eurotiomycetidae</taxon>
        <taxon>Eurotiales</taxon>
        <taxon>Aspergillaceae</taxon>
        <taxon>Aspergillus</taxon>
        <taxon>Aspergillus subgen. Fumigati</taxon>
    </lineage>
</organism>
<dbReference type="VEuPathDB" id="FungiDB:ACLA_059090"/>
<dbReference type="OMA" id="HIATPAH"/>
<evidence type="ECO:0000313" key="1">
    <source>
        <dbReference type="EMBL" id="EAW15246.1"/>
    </source>
</evidence>
<name>A1C4A6_ASPCL</name>
<dbReference type="RefSeq" id="XP_001276672.1">
    <property type="nucleotide sequence ID" value="XM_001276671.1"/>
</dbReference>
<dbReference type="AlphaFoldDB" id="A1C4A6"/>
<protein>
    <submittedName>
        <fullName evidence="1">Uncharacterized protein</fullName>
    </submittedName>
</protein>
<dbReference type="HOGENOM" id="CLU_1668974_0_0_1"/>
<dbReference type="OrthoDB" id="2129069at2759"/>
<accession>A1C4A6</accession>
<gene>
    <name evidence="1" type="ORF">ACLA_059090</name>
</gene>
<keyword evidence="2" id="KW-1185">Reference proteome</keyword>
<sequence length="158" mass="17373">MRLSDFRKHIATPAHSRAIAFLLTEEPFSSASGKYSLDGLMALQVLVMESQVGPLPIIPVTESSCFVACIQEYISGLVNLPSMTRPFADTVSLLYHMRTPSSASLSEQDANVLSDLFPSLNALSQSVRTSEGRFLLGEYLGQQASEILEFWEADRVVE</sequence>
<evidence type="ECO:0000313" key="2">
    <source>
        <dbReference type="Proteomes" id="UP000006701"/>
    </source>
</evidence>
<dbReference type="Proteomes" id="UP000006701">
    <property type="component" value="Unassembled WGS sequence"/>
</dbReference>
<proteinExistence type="predicted"/>
<dbReference type="eggNOG" id="ENOG502T99N">
    <property type="taxonomic scope" value="Eukaryota"/>
</dbReference>